<dbReference type="Proteomes" id="UP000584642">
    <property type="component" value="Unassembled WGS sequence"/>
</dbReference>
<protein>
    <submittedName>
        <fullName evidence="1">Uncharacterized protein</fullName>
    </submittedName>
</protein>
<dbReference type="RefSeq" id="WP_180284034.1">
    <property type="nucleotide sequence ID" value="NZ_JABFDB010000016.1"/>
</dbReference>
<dbReference type="EMBL" id="JABFDB010000016">
    <property type="protein sequence ID" value="NYZ22260.1"/>
    <property type="molecule type" value="Genomic_DNA"/>
</dbReference>
<evidence type="ECO:0000313" key="2">
    <source>
        <dbReference type="Proteomes" id="UP000584642"/>
    </source>
</evidence>
<name>A0ABX2TD67_9PROT</name>
<sequence length="80" mass="8749">MTDTDCQPPDDLAPALAMVRDLWREGSDRDLSEPVIAMAMMIEAVDRLTRLHGPLAMSGMLDRLRDAVRDTPLVGGGTLQ</sequence>
<accession>A0ABX2TD67</accession>
<keyword evidence="2" id="KW-1185">Reference proteome</keyword>
<organism evidence="1 2">
    <name type="scientific">Azospirillum oleiclasticum</name>
    <dbReference type="NCBI Taxonomy" id="2735135"/>
    <lineage>
        <taxon>Bacteria</taxon>
        <taxon>Pseudomonadati</taxon>
        <taxon>Pseudomonadota</taxon>
        <taxon>Alphaproteobacteria</taxon>
        <taxon>Rhodospirillales</taxon>
        <taxon>Azospirillaceae</taxon>
        <taxon>Azospirillum</taxon>
    </lineage>
</organism>
<reference evidence="1 2" key="1">
    <citation type="submission" date="2020-05" db="EMBL/GenBank/DDBJ databases">
        <title>Azospirillum oleiclasticum sp. nov, a nitrogen-fixing and heavy crude oil-emulsifying bacterium isolated from the crude oil of Yumen Oilfield.</title>
        <authorList>
            <person name="Wu D."/>
            <person name="Cai M."/>
            <person name="Zhang X."/>
        </authorList>
    </citation>
    <scope>NUCLEOTIDE SEQUENCE [LARGE SCALE GENOMIC DNA]</scope>
    <source>
        <strain evidence="1 2">ROY-1-1-2</strain>
    </source>
</reference>
<evidence type="ECO:0000313" key="1">
    <source>
        <dbReference type="EMBL" id="NYZ22260.1"/>
    </source>
</evidence>
<gene>
    <name evidence="1" type="ORF">HND93_21315</name>
</gene>
<proteinExistence type="predicted"/>
<comment type="caution">
    <text evidence="1">The sequence shown here is derived from an EMBL/GenBank/DDBJ whole genome shotgun (WGS) entry which is preliminary data.</text>
</comment>